<dbReference type="GO" id="GO:0019843">
    <property type="term" value="F:rRNA binding"/>
    <property type="evidence" value="ECO:0007669"/>
    <property type="project" value="UniProtKB-UniRule"/>
</dbReference>
<keyword evidence="2 8" id="KW-0699">rRNA-binding</keyword>
<accession>F8N9L5</accession>
<evidence type="ECO:0000259" key="10">
    <source>
        <dbReference type="SMART" id="SM00739"/>
    </source>
</evidence>
<gene>
    <name evidence="8" type="primary">rplX</name>
    <name evidence="11" type="ORF">Premu_0243</name>
</gene>
<dbReference type="PROSITE" id="PS01108">
    <property type="entry name" value="RIBOSOMAL_L24"/>
    <property type="match status" value="1"/>
</dbReference>
<name>F8N9L5_9BACT</name>
<dbReference type="CDD" id="cd06089">
    <property type="entry name" value="KOW_RPL26"/>
    <property type="match status" value="1"/>
</dbReference>
<sequence>MSKLHIKKDDNVIVIAGADKGKTGKVLKVLVKENRAIVEGVNMVSKSTKPSAKNPQGGIVKQEAPIHISNISLIDPKSGKATRISVKHEGKNVIRIAKKSGEEIK</sequence>
<dbReference type="NCBIfam" id="TIGR01079">
    <property type="entry name" value="rplX_bact"/>
    <property type="match status" value="1"/>
</dbReference>
<evidence type="ECO:0000256" key="1">
    <source>
        <dbReference type="ARBA" id="ARBA00010618"/>
    </source>
</evidence>
<comment type="function">
    <text evidence="8">One of two assembly initiator proteins, it binds directly to the 5'-end of the 23S rRNA, where it nucleates assembly of the 50S subunit.</text>
</comment>
<dbReference type="Proteomes" id="UP000002772">
    <property type="component" value="Unassembled WGS sequence"/>
</dbReference>
<dbReference type="GO" id="GO:0005840">
    <property type="term" value="C:ribosome"/>
    <property type="evidence" value="ECO:0007669"/>
    <property type="project" value="UniProtKB-KW"/>
</dbReference>
<dbReference type="RefSeq" id="WP_007572449.1">
    <property type="nucleotide sequence ID" value="NZ_BPTS01000001.1"/>
</dbReference>
<keyword evidence="3 8" id="KW-0694">RNA-binding</keyword>
<evidence type="ECO:0000256" key="8">
    <source>
        <dbReference type="HAMAP-Rule" id="MF_01326"/>
    </source>
</evidence>
<evidence type="ECO:0000256" key="5">
    <source>
        <dbReference type="ARBA" id="ARBA00023274"/>
    </source>
</evidence>
<dbReference type="Gene3D" id="2.30.30.30">
    <property type="match status" value="1"/>
</dbReference>
<dbReference type="SMART" id="SM00739">
    <property type="entry name" value="KOW"/>
    <property type="match status" value="1"/>
</dbReference>
<dbReference type="AlphaFoldDB" id="F8N9L5"/>
<keyword evidence="5 8" id="KW-0687">Ribonucleoprotein</keyword>
<reference evidence="12" key="1">
    <citation type="journal article" date="2011" name="Stand. Genomic Sci.">
        <title>Non-contiguous finished genome sequence of the opportunistic oral pathogen Prevotella multisaccharivorax type strain (PPPA20).</title>
        <authorList>
            <person name="Pati A."/>
            <person name="Gronow S."/>
            <person name="Lu M."/>
            <person name="Lapidus A."/>
            <person name="Nolan M."/>
            <person name="Lucas S."/>
            <person name="Hammon N."/>
            <person name="Deshpande S."/>
            <person name="Cheng J.F."/>
            <person name="Tapia R."/>
            <person name="Han C."/>
            <person name="Goodwin L."/>
            <person name="Pitluck S."/>
            <person name="Liolios K."/>
            <person name="Pagani I."/>
            <person name="Mavromatis K."/>
            <person name="Mikhailova N."/>
            <person name="Huntemann M."/>
            <person name="Chen A."/>
            <person name="Palaniappan K."/>
            <person name="Land M."/>
            <person name="Hauser L."/>
            <person name="Detter J.C."/>
            <person name="Brambilla E.M."/>
            <person name="Rohde M."/>
            <person name="Goker M."/>
            <person name="Woyke T."/>
            <person name="Bristow J."/>
            <person name="Eisen J.A."/>
            <person name="Markowitz V."/>
            <person name="Hugenholtz P."/>
            <person name="Kyrpides N.C."/>
            <person name="Klenk H.P."/>
            <person name="Ivanova N."/>
        </authorList>
    </citation>
    <scope>NUCLEOTIDE SEQUENCE [LARGE SCALE GENOMIC DNA]</scope>
    <source>
        <strain evidence="12">DSM 17128</strain>
    </source>
</reference>
<evidence type="ECO:0000256" key="6">
    <source>
        <dbReference type="ARBA" id="ARBA00035206"/>
    </source>
</evidence>
<dbReference type="InterPro" id="IPR008991">
    <property type="entry name" value="Translation_prot_SH3-like_sf"/>
</dbReference>
<dbReference type="HOGENOM" id="CLU_093315_2_0_10"/>
<dbReference type="EMBL" id="GL945017">
    <property type="protein sequence ID" value="EGN55729.1"/>
    <property type="molecule type" value="Genomic_DNA"/>
</dbReference>
<dbReference type="eggNOG" id="COG0198">
    <property type="taxonomic scope" value="Bacteria"/>
</dbReference>
<dbReference type="STRING" id="688246.Premu_0243"/>
<keyword evidence="12" id="KW-1185">Reference proteome</keyword>
<dbReference type="FunFam" id="2.30.30.30:FF:000004">
    <property type="entry name" value="50S ribosomal protein L24"/>
    <property type="match status" value="1"/>
</dbReference>
<feature type="domain" description="KOW" evidence="10">
    <location>
        <begin position="5"/>
        <end position="32"/>
    </location>
</feature>
<proteinExistence type="inferred from homology"/>
<dbReference type="InterPro" id="IPR005824">
    <property type="entry name" value="KOW"/>
</dbReference>
<dbReference type="Pfam" id="PF00467">
    <property type="entry name" value="KOW"/>
    <property type="match status" value="1"/>
</dbReference>
<dbReference type="InterPro" id="IPR005825">
    <property type="entry name" value="Ribosomal_uL24_CS"/>
</dbReference>
<protein>
    <recommendedName>
        <fullName evidence="6 8">Large ribosomal subunit protein uL24</fullName>
    </recommendedName>
</protein>
<comment type="function">
    <text evidence="7 8">One of the proteins that surrounds the polypeptide exit tunnel on the outside of the subunit.</text>
</comment>
<dbReference type="SUPFAM" id="SSF50104">
    <property type="entry name" value="Translation proteins SH3-like domain"/>
    <property type="match status" value="1"/>
</dbReference>
<evidence type="ECO:0000256" key="3">
    <source>
        <dbReference type="ARBA" id="ARBA00022884"/>
    </source>
</evidence>
<dbReference type="HAMAP" id="MF_01326_B">
    <property type="entry name" value="Ribosomal_uL24_B"/>
    <property type="match status" value="1"/>
</dbReference>
<dbReference type="InterPro" id="IPR057264">
    <property type="entry name" value="Ribosomal_uL24_C"/>
</dbReference>
<dbReference type="InterPro" id="IPR041988">
    <property type="entry name" value="Ribosomal_uL24_KOW"/>
</dbReference>
<dbReference type="PANTHER" id="PTHR12903">
    <property type="entry name" value="MITOCHONDRIAL RIBOSOMAL PROTEIN L24"/>
    <property type="match status" value="1"/>
</dbReference>
<evidence type="ECO:0000313" key="12">
    <source>
        <dbReference type="Proteomes" id="UP000002772"/>
    </source>
</evidence>
<keyword evidence="4 8" id="KW-0689">Ribosomal protein</keyword>
<dbReference type="GO" id="GO:0006412">
    <property type="term" value="P:translation"/>
    <property type="evidence" value="ECO:0007669"/>
    <property type="project" value="UniProtKB-UniRule"/>
</dbReference>
<dbReference type="GO" id="GO:0003735">
    <property type="term" value="F:structural constituent of ribosome"/>
    <property type="evidence" value="ECO:0007669"/>
    <property type="project" value="InterPro"/>
</dbReference>
<dbReference type="InterPro" id="IPR003256">
    <property type="entry name" value="Ribosomal_uL24"/>
</dbReference>
<dbReference type="GO" id="GO:1990904">
    <property type="term" value="C:ribonucleoprotein complex"/>
    <property type="evidence" value="ECO:0007669"/>
    <property type="project" value="UniProtKB-KW"/>
</dbReference>
<organism evidence="11 12">
    <name type="scientific">Hallella multisaccharivorax DSM 17128</name>
    <dbReference type="NCBI Taxonomy" id="688246"/>
    <lineage>
        <taxon>Bacteria</taxon>
        <taxon>Pseudomonadati</taxon>
        <taxon>Bacteroidota</taxon>
        <taxon>Bacteroidia</taxon>
        <taxon>Bacteroidales</taxon>
        <taxon>Prevotellaceae</taxon>
        <taxon>Hallella</taxon>
    </lineage>
</organism>
<comment type="similarity">
    <text evidence="1 8 9">Belongs to the universal ribosomal protein uL24 family.</text>
</comment>
<dbReference type="OrthoDB" id="9807419at2"/>
<evidence type="ECO:0000256" key="4">
    <source>
        <dbReference type="ARBA" id="ARBA00022980"/>
    </source>
</evidence>
<comment type="subunit">
    <text evidence="8">Part of the 50S ribosomal subunit.</text>
</comment>
<dbReference type="Pfam" id="PF17136">
    <property type="entry name" value="ribosomal_L24"/>
    <property type="match status" value="1"/>
</dbReference>
<evidence type="ECO:0000256" key="2">
    <source>
        <dbReference type="ARBA" id="ARBA00022730"/>
    </source>
</evidence>
<evidence type="ECO:0000256" key="9">
    <source>
        <dbReference type="RuleBase" id="RU003477"/>
    </source>
</evidence>
<evidence type="ECO:0000313" key="11">
    <source>
        <dbReference type="EMBL" id="EGN55729.1"/>
    </source>
</evidence>
<evidence type="ECO:0000256" key="7">
    <source>
        <dbReference type="ARBA" id="ARBA00058688"/>
    </source>
</evidence>
<dbReference type="InterPro" id="IPR014722">
    <property type="entry name" value="Rib_uL2_dom2"/>
</dbReference>